<dbReference type="Proteomes" id="UP001194580">
    <property type="component" value="Unassembled WGS sequence"/>
</dbReference>
<keyword evidence="2 6" id="KW-0812">Transmembrane</keyword>
<evidence type="ECO:0000256" key="4">
    <source>
        <dbReference type="ARBA" id="ARBA00023136"/>
    </source>
</evidence>
<feature type="domain" description="Amino acid transporter transmembrane" evidence="7">
    <location>
        <begin position="106"/>
        <end position="420"/>
    </location>
</feature>
<dbReference type="PANTHER" id="PTHR16189">
    <property type="entry name" value="TRANSMEMBRANE PROTEIN 104-RELATED"/>
    <property type="match status" value="1"/>
</dbReference>
<feature type="region of interest" description="Disordered" evidence="5">
    <location>
        <begin position="528"/>
        <end position="624"/>
    </location>
</feature>
<organism evidence="8 9">
    <name type="scientific">Linnemannia exigua</name>
    <dbReference type="NCBI Taxonomy" id="604196"/>
    <lineage>
        <taxon>Eukaryota</taxon>
        <taxon>Fungi</taxon>
        <taxon>Fungi incertae sedis</taxon>
        <taxon>Mucoromycota</taxon>
        <taxon>Mortierellomycotina</taxon>
        <taxon>Mortierellomycetes</taxon>
        <taxon>Mortierellales</taxon>
        <taxon>Mortierellaceae</taxon>
        <taxon>Linnemannia</taxon>
    </lineage>
</organism>
<feature type="transmembrane region" description="Helical" evidence="6">
    <location>
        <begin position="322"/>
        <end position="340"/>
    </location>
</feature>
<accession>A0AAD4HCB1</accession>
<feature type="compositionally biased region" description="Polar residues" evidence="5">
    <location>
        <begin position="601"/>
        <end position="622"/>
    </location>
</feature>
<feature type="transmembrane region" description="Helical" evidence="6">
    <location>
        <begin position="280"/>
        <end position="302"/>
    </location>
</feature>
<feature type="transmembrane region" description="Helical" evidence="6">
    <location>
        <begin position="680"/>
        <end position="706"/>
    </location>
</feature>
<feature type="compositionally biased region" description="Basic and acidic residues" evidence="5">
    <location>
        <begin position="551"/>
        <end position="564"/>
    </location>
</feature>
<evidence type="ECO:0000313" key="8">
    <source>
        <dbReference type="EMBL" id="KAG0281678.1"/>
    </source>
</evidence>
<dbReference type="InterPro" id="IPR013057">
    <property type="entry name" value="AA_transpt_TM"/>
</dbReference>
<feature type="transmembrane region" description="Helical" evidence="6">
    <location>
        <begin position="195"/>
        <end position="216"/>
    </location>
</feature>
<gene>
    <name evidence="8" type="ORF">BGZ95_000531</name>
</gene>
<keyword evidence="4 6" id="KW-0472">Membrane</keyword>
<feature type="transmembrane region" description="Helical" evidence="6">
    <location>
        <begin position="251"/>
        <end position="273"/>
    </location>
</feature>
<dbReference type="AlphaFoldDB" id="A0AAD4HCB1"/>
<keyword evidence="9" id="KW-1185">Reference proteome</keyword>
<evidence type="ECO:0000256" key="2">
    <source>
        <dbReference type="ARBA" id="ARBA00022692"/>
    </source>
</evidence>
<proteinExistence type="predicted"/>
<name>A0AAD4HCB1_9FUNG</name>
<feature type="transmembrane region" description="Helical" evidence="6">
    <location>
        <begin position="137"/>
        <end position="159"/>
    </location>
</feature>
<feature type="transmembrane region" description="Helical" evidence="6">
    <location>
        <begin position="398"/>
        <end position="421"/>
    </location>
</feature>
<comment type="subcellular location">
    <subcellularLocation>
        <location evidence="1">Membrane</location>
    </subcellularLocation>
</comment>
<keyword evidence="3 6" id="KW-1133">Transmembrane helix</keyword>
<dbReference type="GO" id="GO:0016020">
    <property type="term" value="C:membrane"/>
    <property type="evidence" value="ECO:0007669"/>
    <property type="project" value="UniProtKB-SubCell"/>
</dbReference>
<evidence type="ECO:0000256" key="5">
    <source>
        <dbReference type="SAM" id="MobiDB-lite"/>
    </source>
</evidence>
<comment type="caution">
    <text evidence="8">The sequence shown here is derived from an EMBL/GenBank/DDBJ whole genome shotgun (WGS) entry which is preliminary data.</text>
</comment>
<dbReference type="PANTHER" id="PTHR16189:SF3">
    <property type="entry name" value="AMINO ACID TRANSPORTER TRANSMEMBRANE DOMAIN-CONTAINING PROTEIN"/>
    <property type="match status" value="1"/>
</dbReference>
<dbReference type="EMBL" id="JAAAIL010000011">
    <property type="protein sequence ID" value="KAG0281678.1"/>
    <property type="molecule type" value="Genomic_DNA"/>
</dbReference>
<evidence type="ECO:0000256" key="1">
    <source>
        <dbReference type="ARBA" id="ARBA00004370"/>
    </source>
</evidence>
<reference evidence="8" key="1">
    <citation type="journal article" date="2020" name="Fungal Divers.">
        <title>Resolving the Mortierellaceae phylogeny through synthesis of multi-gene phylogenetics and phylogenomics.</title>
        <authorList>
            <person name="Vandepol N."/>
            <person name="Liber J."/>
            <person name="Desiro A."/>
            <person name="Na H."/>
            <person name="Kennedy M."/>
            <person name="Barry K."/>
            <person name="Grigoriev I.V."/>
            <person name="Miller A.N."/>
            <person name="O'Donnell K."/>
            <person name="Stajich J.E."/>
            <person name="Bonito G."/>
        </authorList>
    </citation>
    <scope>NUCLEOTIDE SEQUENCE</scope>
    <source>
        <strain evidence="8">NRRL 28262</strain>
    </source>
</reference>
<feature type="transmembrane region" description="Helical" evidence="6">
    <location>
        <begin position="109"/>
        <end position="131"/>
    </location>
</feature>
<dbReference type="Pfam" id="PF01490">
    <property type="entry name" value="Aa_trans"/>
    <property type="match status" value="1"/>
</dbReference>
<evidence type="ECO:0000256" key="3">
    <source>
        <dbReference type="ARBA" id="ARBA00022989"/>
    </source>
</evidence>
<evidence type="ECO:0000259" key="7">
    <source>
        <dbReference type="Pfam" id="PF01490"/>
    </source>
</evidence>
<evidence type="ECO:0000313" key="9">
    <source>
        <dbReference type="Proteomes" id="UP001194580"/>
    </source>
</evidence>
<sequence length="709" mass="75504">MPPGSNKVQRVSSDPTSVCSDAMSFTTTTRIGAHRLLSNPPSDQSTLVGGFFGRIHHRLSLSGPSLSEGASPLHRQQSVPITTSLHESNEAGEAKPIVTVTAVAKDISFWGGLCLLICNTTGPGVVTLPLVAQSGGWVPTVFGFALVGVLSFLSCMFVCEAMTEVPGNDRYQANVEFSQMVSCFLGRRYQALVQIICFLALQTTIIASIAICAQLFDNLLIRIAHRTCGIQVYPSAAFVCVSGQLPSSSPFSGTMIMSTGALIAMILIVPLCLMNLSENIWLQTVSCVVILMIFVQWIVTFFQHGLDTSRVPAVGSDVSQTFGSILFNYAFITAVPSWANAKQSHVSPHKTVGSDVSIMTTLFVLVSVLGGMAYAIPENSSMIQAINSSPDVTTLSQIAGYTFPIAALVTSIPINMIVLRYNLVQSKTCQRGWADVLAGGLPWLVAIPCMTGSGLSKAVEWSSLFLVSSANFVIPFVLYIYSKKYRARLMRMTPADRAIQERLDKELCGTLTAEEIAADMTVLTSPECDGGYSGRSSSLTQSDGEETEDCVGERGVGKDTEKGHSAAVASGDSLDHTVQGESRNVWNEKDRGGSGGIYSIPDSTRPGSSTTFESELPDSSSFPCKAASATEPRIVTNANMTAEFRYCMSHCAESVESASKATKGESEEGKTRAIPLSSPVSGLAIAYCALTLLLIGIGATIIIKIVQLA</sequence>
<protein>
    <recommendedName>
        <fullName evidence="7">Amino acid transporter transmembrane domain-containing protein</fullName>
    </recommendedName>
</protein>
<dbReference type="Gene3D" id="1.20.1740.10">
    <property type="entry name" value="Amino acid/polyamine transporter I"/>
    <property type="match status" value="1"/>
</dbReference>
<feature type="transmembrane region" description="Helical" evidence="6">
    <location>
        <begin position="461"/>
        <end position="481"/>
    </location>
</feature>
<feature type="transmembrane region" description="Helical" evidence="6">
    <location>
        <begin position="433"/>
        <end position="455"/>
    </location>
</feature>
<feature type="transmembrane region" description="Helical" evidence="6">
    <location>
        <begin position="352"/>
        <end position="376"/>
    </location>
</feature>
<evidence type="ECO:0000256" key="6">
    <source>
        <dbReference type="SAM" id="Phobius"/>
    </source>
</evidence>